<reference evidence="2 3" key="1">
    <citation type="submission" date="2009-10" db="EMBL/GenBank/DDBJ databases">
        <title>Complete sequence of Halothiobacillus neapolitanus c2.</title>
        <authorList>
            <consortium name="US DOE Joint Genome Institute"/>
            <person name="Lucas S."/>
            <person name="Copeland A."/>
            <person name="Lapidus A."/>
            <person name="Glavina del Rio T."/>
            <person name="Tice H."/>
            <person name="Bruce D."/>
            <person name="Goodwin L."/>
            <person name="Pitluck S."/>
            <person name="Davenport K."/>
            <person name="Brettin T."/>
            <person name="Detter J.C."/>
            <person name="Han C."/>
            <person name="Tapia R."/>
            <person name="Larimer F."/>
            <person name="Land M."/>
            <person name="Hauser L."/>
            <person name="Kyrpides N."/>
            <person name="Mikhailova N."/>
            <person name="Kerfeld C."/>
            <person name="Cannon G."/>
            <person name="Heinhort S."/>
        </authorList>
    </citation>
    <scope>NUCLEOTIDE SEQUENCE [LARGE SCALE GENOMIC DNA]</scope>
    <source>
        <strain evidence="3">ATCC 23641 / c2</strain>
    </source>
</reference>
<accession>D0KXD3</accession>
<feature type="region of interest" description="Disordered" evidence="1">
    <location>
        <begin position="241"/>
        <end position="266"/>
    </location>
</feature>
<evidence type="ECO:0000313" key="2">
    <source>
        <dbReference type="EMBL" id="ACX95147.1"/>
    </source>
</evidence>
<dbReference type="AlphaFoldDB" id="D0KXD3"/>
<evidence type="ECO:0000256" key="1">
    <source>
        <dbReference type="SAM" id="MobiDB-lite"/>
    </source>
</evidence>
<dbReference type="HOGENOM" id="CLU_019302_0_0_6"/>
<dbReference type="OrthoDB" id="1550479at2"/>
<keyword evidence="3" id="KW-1185">Reference proteome</keyword>
<sequence length="589" mass="66801">MNQEWILQTKETRRAFSNATWVPLRASINDEKGNVKNIGYISEYFGCGSAAFPPENRKLVEERLGWSDIGIGHTVAPYAYEDGYYASIDQFQYNDKEPIGVNLVFEHPQPVVGGKQLILNPDLVVALRLIKEGTNWVRPEENFVVVARESFDDKGEHRLIEIKREFLVDYLAARNLSLRLSYYRQRVENVPLLKGSEYANLKEHREERDGGRFELLIRGINDVFGGGWAMFRAWRTDVDEDEDAPVMGPEDDHNTDHESSKGHRGGYEGVRVEGEFWRDEWVEHQSQSIRVRGDTDINLPQFIAETDGKRMSSSELDNEDIGRWLWFRSSVVTDLLGHRGFALKWYTAETGAICSTSGYATHFGINSADLLTVYAYDIARLPAWEQHIWAAHNVAPDGKVSGELLSAQVKTEPASTHAVEEMLFGSMRLLEQGFRDKFGIDLFSHDIDDESAMQQISRFHSRDQASLLRLAKELVRVFSDRLNISDLRKLSTHAEKERLGSNKLLQDVLSQKVGADKARQVFAEIAGAYDMRVGDAHPTGSKVADAIKLAGIDQSRSHLRQGEQLIHNFGRAVWFIGKCLFGQPEPRES</sequence>
<organism evidence="2 3">
    <name type="scientific">Halothiobacillus neapolitanus (strain ATCC 23641 / DSM 15147 / CIP 104769 / NCIMB 8539 / c2)</name>
    <name type="common">Thiobacillus neapolitanus</name>
    <dbReference type="NCBI Taxonomy" id="555778"/>
    <lineage>
        <taxon>Bacteria</taxon>
        <taxon>Pseudomonadati</taxon>
        <taxon>Pseudomonadota</taxon>
        <taxon>Gammaproteobacteria</taxon>
        <taxon>Chromatiales</taxon>
        <taxon>Halothiobacillaceae</taxon>
        <taxon>Halothiobacillus</taxon>
    </lineage>
</organism>
<gene>
    <name evidence="2" type="ordered locus">Hneap_0284</name>
</gene>
<dbReference type="Proteomes" id="UP000009102">
    <property type="component" value="Chromosome"/>
</dbReference>
<name>D0KXD3_HALNC</name>
<protein>
    <submittedName>
        <fullName evidence="2">Uncharacterized protein</fullName>
    </submittedName>
</protein>
<proteinExistence type="predicted"/>
<feature type="compositionally biased region" description="Basic and acidic residues" evidence="1">
    <location>
        <begin position="250"/>
        <end position="261"/>
    </location>
</feature>
<dbReference type="EMBL" id="CP001801">
    <property type="protein sequence ID" value="ACX95147.1"/>
    <property type="molecule type" value="Genomic_DNA"/>
</dbReference>
<dbReference type="RefSeq" id="WP_012823183.1">
    <property type="nucleotide sequence ID" value="NC_013422.1"/>
</dbReference>
<dbReference type="eggNOG" id="ENOG502Z7RD">
    <property type="taxonomic scope" value="Bacteria"/>
</dbReference>
<dbReference type="KEGG" id="hna:Hneap_0284"/>
<evidence type="ECO:0000313" key="3">
    <source>
        <dbReference type="Proteomes" id="UP000009102"/>
    </source>
</evidence>